<dbReference type="AlphaFoldDB" id="A0A811RXF3"/>
<dbReference type="EMBL" id="CAJGYO010000017">
    <property type="protein sequence ID" value="CAD6333498.1"/>
    <property type="molecule type" value="Genomic_DNA"/>
</dbReference>
<protein>
    <recommendedName>
        <fullName evidence="5">F-box domain-containing protein</fullName>
    </recommendedName>
</protein>
<dbReference type="Proteomes" id="UP000604825">
    <property type="component" value="Unassembled WGS sequence"/>
</dbReference>
<dbReference type="OrthoDB" id="585419at2759"/>
<dbReference type="Gene3D" id="1.20.1280.50">
    <property type="match status" value="1"/>
</dbReference>
<accession>A0A811RXF3</accession>
<evidence type="ECO:0000256" key="1">
    <source>
        <dbReference type="ARBA" id="ARBA00022714"/>
    </source>
</evidence>
<keyword evidence="2" id="KW-0411">Iron-sulfur</keyword>
<gene>
    <name evidence="6" type="ORF">NCGR_LOCUS57596</name>
</gene>
<evidence type="ECO:0000313" key="6">
    <source>
        <dbReference type="EMBL" id="CAD6333498.1"/>
    </source>
</evidence>
<dbReference type="InterPro" id="IPR001810">
    <property type="entry name" value="F-box_dom"/>
</dbReference>
<evidence type="ECO:0000256" key="3">
    <source>
        <dbReference type="ARBA" id="ARBA00034078"/>
    </source>
</evidence>
<dbReference type="InterPro" id="IPR006058">
    <property type="entry name" value="2Fe2S_fd_BS"/>
</dbReference>
<evidence type="ECO:0000259" key="5">
    <source>
        <dbReference type="PROSITE" id="PS50181"/>
    </source>
</evidence>
<dbReference type="PANTHER" id="PTHR34223:SF107">
    <property type="entry name" value="F-BOX DOMAIN-CONTAINING PROTEIN"/>
    <property type="match status" value="1"/>
</dbReference>
<keyword evidence="1" id="KW-0001">2Fe-2S</keyword>
<dbReference type="InterPro" id="IPR053197">
    <property type="entry name" value="F-box_SCFL_complex_component"/>
</dbReference>
<dbReference type="InterPro" id="IPR036047">
    <property type="entry name" value="F-box-like_dom_sf"/>
</dbReference>
<evidence type="ECO:0000256" key="2">
    <source>
        <dbReference type="ARBA" id="ARBA00023014"/>
    </source>
</evidence>
<keyword evidence="1" id="KW-0479">Metal-binding</keyword>
<dbReference type="PROSITE" id="PS50181">
    <property type="entry name" value="FBOX"/>
    <property type="match status" value="1"/>
</dbReference>
<keyword evidence="1" id="KW-0408">Iron</keyword>
<dbReference type="SUPFAM" id="SSF52058">
    <property type="entry name" value="L domain-like"/>
    <property type="match status" value="1"/>
</dbReference>
<sequence>MSPWRRGKRGRKAPIESSDSSIESLPDGVLQHILGFLPARDAVRSCVLARRWLDLWMFATGLRITSNGYEDDMEKLREFVDHLLLLRGIAPLETCELRFTDYVMVDIFSAGCPLRVNLWFRHAVRCQARVLRLVMPSGNWFGLNYMHLVSRHLMQLELSGVAFEENFLILSDCPALEQLEIENCDLTDVNKISSESLKRLSLTNCAFSESFRTRIHAPSLVSLLLDDIWSKTPVLESMPSLVDASIRIGENNVDSCDNCDSGDCSSCHGIIHSNSNSILLEGLSKTTNLALMAESDTFIFRMDLKRCPTFSKLKTLLLSDYWCVALDLDAITCILKNSPLLEKLTIEHFLKGSQLKMEMKGSYIPAQKTDAISEHLKIVVVKCDVVDNKVYRVLKLLSTFNIRKLTSNSIKFLRIPKVLAPRS</sequence>
<evidence type="ECO:0000313" key="7">
    <source>
        <dbReference type="Proteomes" id="UP000604825"/>
    </source>
</evidence>
<dbReference type="Pfam" id="PF00646">
    <property type="entry name" value="F-box"/>
    <property type="match status" value="1"/>
</dbReference>
<feature type="compositionally biased region" description="Basic residues" evidence="4">
    <location>
        <begin position="1"/>
        <end position="12"/>
    </location>
</feature>
<name>A0A811RXF3_9POAL</name>
<comment type="caution">
    <text evidence="6">The sequence shown here is derived from an EMBL/GenBank/DDBJ whole genome shotgun (WGS) entry which is preliminary data.</text>
</comment>
<comment type="cofactor">
    <cofactor evidence="3">
        <name>[2Fe-2S] cluster</name>
        <dbReference type="ChEBI" id="CHEBI:190135"/>
    </cofactor>
</comment>
<feature type="region of interest" description="Disordered" evidence="4">
    <location>
        <begin position="1"/>
        <end position="22"/>
    </location>
</feature>
<proteinExistence type="predicted"/>
<evidence type="ECO:0000256" key="4">
    <source>
        <dbReference type="SAM" id="MobiDB-lite"/>
    </source>
</evidence>
<dbReference type="GO" id="GO:0051537">
    <property type="term" value="F:2 iron, 2 sulfur cluster binding"/>
    <property type="evidence" value="ECO:0007669"/>
    <property type="project" value="UniProtKB-KW"/>
</dbReference>
<dbReference type="InterPro" id="IPR055411">
    <property type="entry name" value="LRR_FXL15/At3g58940/PEG3-like"/>
</dbReference>
<dbReference type="Gene3D" id="3.80.10.10">
    <property type="entry name" value="Ribonuclease Inhibitor"/>
    <property type="match status" value="1"/>
</dbReference>
<dbReference type="InterPro" id="IPR032675">
    <property type="entry name" value="LRR_dom_sf"/>
</dbReference>
<organism evidence="6 7">
    <name type="scientific">Miscanthus lutarioriparius</name>
    <dbReference type="NCBI Taxonomy" id="422564"/>
    <lineage>
        <taxon>Eukaryota</taxon>
        <taxon>Viridiplantae</taxon>
        <taxon>Streptophyta</taxon>
        <taxon>Embryophyta</taxon>
        <taxon>Tracheophyta</taxon>
        <taxon>Spermatophyta</taxon>
        <taxon>Magnoliopsida</taxon>
        <taxon>Liliopsida</taxon>
        <taxon>Poales</taxon>
        <taxon>Poaceae</taxon>
        <taxon>PACMAD clade</taxon>
        <taxon>Panicoideae</taxon>
        <taxon>Andropogonodae</taxon>
        <taxon>Andropogoneae</taxon>
        <taxon>Saccharinae</taxon>
        <taxon>Miscanthus</taxon>
    </lineage>
</organism>
<reference evidence="6" key="1">
    <citation type="submission" date="2020-10" db="EMBL/GenBank/DDBJ databases">
        <authorList>
            <person name="Han B."/>
            <person name="Lu T."/>
            <person name="Zhao Q."/>
            <person name="Huang X."/>
            <person name="Zhao Y."/>
        </authorList>
    </citation>
    <scope>NUCLEOTIDE SEQUENCE</scope>
</reference>
<feature type="domain" description="F-box" evidence="5">
    <location>
        <begin position="19"/>
        <end position="55"/>
    </location>
</feature>
<dbReference type="PROSITE" id="PS00197">
    <property type="entry name" value="2FE2S_FER_1"/>
    <property type="match status" value="1"/>
</dbReference>
<dbReference type="SUPFAM" id="SSF81383">
    <property type="entry name" value="F-box domain"/>
    <property type="match status" value="1"/>
</dbReference>
<dbReference type="Pfam" id="PF24758">
    <property type="entry name" value="LRR_At5g56370"/>
    <property type="match status" value="1"/>
</dbReference>
<keyword evidence="7" id="KW-1185">Reference proteome</keyword>
<dbReference type="PANTHER" id="PTHR34223">
    <property type="entry name" value="OS11G0201299 PROTEIN"/>
    <property type="match status" value="1"/>
</dbReference>